<dbReference type="InterPro" id="IPR000742">
    <property type="entry name" value="EGF"/>
</dbReference>
<dbReference type="InterPro" id="IPR035914">
    <property type="entry name" value="Sperma_CUB_dom_sf"/>
</dbReference>
<dbReference type="Pfam" id="PF12661">
    <property type="entry name" value="hEGF"/>
    <property type="match status" value="1"/>
</dbReference>
<name>A0ABM0MEN6_SACKO</name>
<dbReference type="SUPFAM" id="SSF49854">
    <property type="entry name" value="Spermadhesin, CUB domain"/>
    <property type="match status" value="1"/>
</dbReference>
<dbReference type="Pfam" id="PF00431">
    <property type="entry name" value="CUB"/>
    <property type="match status" value="1"/>
</dbReference>
<keyword evidence="3 4" id="KW-1015">Disulfide bond</keyword>
<dbReference type="PROSITE" id="PS01186">
    <property type="entry name" value="EGF_2"/>
    <property type="match status" value="1"/>
</dbReference>
<dbReference type="InterPro" id="IPR051022">
    <property type="entry name" value="Notch_Cell-Fate_Det"/>
</dbReference>
<dbReference type="SMART" id="SM00181">
    <property type="entry name" value="EGF"/>
    <property type="match status" value="4"/>
</dbReference>
<dbReference type="PROSITE" id="PS00022">
    <property type="entry name" value="EGF_1"/>
    <property type="match status" value="4"/>
</dbReference>
<accession>A0ABM0MEN6</accession>
<evidence type="ECO:0000313" key="6">
    <source>
        <dbReference type="Proteomes" id="UP000694865"/>
    </source>
</evidence>
<reference evidence="7" key="1">
    <citation type="submission" date="2025-08" db="UniProtKB">
        <authorList>
            <consortium name="RefSeq"/>
        </authorList>
    </citation>
    <scope>IDENTIFICATION</scope>
    <source>
        <tissue evidence="7">Testes</tissue>
    </source>
</reference>
<dbReference type="InterPro" id="IPR000859">
    <property type="entry name" value="CUB_dom"/>
</dbReference>
<gene>
    <name evidence="7" type="primary">LOC102809839</name>
</gene>
<feature type="domain" description="EGF-like" evidence="5">
    <location>
        <begin position="204"/>
        <end position="240"/>
    </location>
</feature>
<dbReference type="Pfam" id="PF00008">
    <property type="entry name" value="EGF"/>
    <property type="match status" value="3"/>
</dbReference>
<feature type="disulfide bond" evidence="4">
    <location>
        <begin position="192"/>
        <end position="201"/>
    </location>
</feature>
<dbReference type="InterPro" id="IPR000152">
    <property type="entry name" value="EGF-type_Asp/Asn_hydroxyl_site"/>
</dbReference>
<dbReference type="Gene3D" id="2.60.120.290">
    <property type="entry name" value="Spermadhesin, CUB domain"/>
    <property type="match status" value="1"/>
</dbReference>
<keyword evidence="1 4" id="KW-0245">EGF-like domain</keyword>
<feature type="domain" description="EGF-like" evidence="5">
    <location>
        <begin position="166"/>
        <end position="202"/>
    </location>
</feature>
<evidence type="ECO:0000313" key="7">
    <source>
        <dbReference type="RefSeq" id="XP_006818477.1"/>
    </source>
</evidence>
<dbReference type="Proteomes" id="UP000694865">
    <property type="component" value="Unplaced"/>
</dbReference>
<feature type="disulfide bond" evidence="4">
    <location>
        <begin position="136"/>
        <end position="153"/>
    </location>
</feature>
<evidence type="ECO:0000259" key="5">
    <source>
        <dbReference type="PROSITE" id="PS50026"/>
    </source>
</evidence>
<proteinExistence type="predicted"/>
<dbReference type="SUPFAM" id="SSF57196">
    <property type="entry name" value="EGF/Laminin"/>
    <property type="match status" value="4"/>
</dbReference>
<feature type="disulfide bond" evidence="4">
    <location>
        <begin position="230"/>
        <end position="239"/>
    </location>
</feature>
<evidence type="ECO:0000256" key="2">
    <source>
        <dbReference type="ARBA" id="ARBA00022737"/>
    </source>
</evidence>
<keyword evidence="6" id="KW-1185">Reference proteome</keyword>
<organism evidence="6 7">
    <name type="scientific">Saccoglossus kowalevskii</name>
    <name type="common">Acorn worm</name>
    <dbReference type="NCBI Taxonomy" id="10224"/>
    <lineage>
        <taxon>Eukaryota</taxon>
        <taxon>Metazoa</taxon>
        <taxon>Hemichordata</taxon>
        <taxon>Enteropneusta</taxon>
        <taxon>Harrimaniidae</taxon>
        <taxon>Saccoglossus</taxon>
    </lineage>
</organism>
<feature type="domain" description="EGF-like" evidence="5">
    <location>
        <begin position="127"/>
        <end position="165"/>
    </location>
</feature>
<dbReference type="SMART" id="SM00179">
    <property type="entry name" value="EGF_CA"/>
    <property type="match status" value="4"/>
</dbReference>
<comment type="caution">
    <text evidence="4">Lacks conserved residue(s) required for the propagation of feature annotation.</text>
</comment>
<dbReference type="PROSITE" id="PS50026">
    <property type="entry name" value="EGF_3"/>
    <property type="match status" value="4"/>
</dbReference>
<feature type="domain" description="EGF-like" evidence="5">
    <location>
        <begin position="89"/>
        <end position="125"/>
    </location>
</feature>
<sequence length="241" mass="26032">MTCYYFIKVPSTVGQQEVLLTFTVFRVELNKDFVFIGAGPTADINAAGASVLSGTTLPAPIAINSDQVWIIFYADSSTNDIGWILTYVSGSPCNSNPCMNGGTCHNFYTFYSCECSPQWTGSNCNIAVNPCNSFPCINGGTCDWLISSNVYTCSCPPSWTGSYCEIANLCGENPCNNGGICSDFGTYYLCTCPYGFTGTHCESDVNPCYSLPCMYGGTCLNLITTYLCTCMDAFFGQNCEI</sequence>
<dbReference type="RefSeq" id="XP_006818477.1">
    <property type="nucleotide sequence ID" value="XM_006818414.1"/>
</dbReference>
<dbReference type="PROSITE" id="PS00010">
    <property type="entry name" value="ASX_HYDROXYL"/>
    <property type="match status" value="3"/>
</dbReference>
<evidence type="ECO:0000256" key="1">
    <source>
        <dbReference type="ARBA" id="ARBA00022536"/>
    </source>
</evidence>
<dbReference type="InterPro" id="IPR013032">
    <property type="entry name" value="EGF-like_CS"/>
</dbReference>
<feature type="non-terminal residue" evidence="7">
    <location>
        <position position="241"/>
    </location>
</feature>
<evidence type="ECO:0000256" key="3">
    <source>
        <dbReference type="ARBA" id="ARBA00023157"/>
    </source>
</evidence>
<dbReference type="InterPro" id="IPR001881">
    <property type="entry name" value="EGF-like_Ca-bd_dom"/>
</dbReference>
<protein>
    <submittedName>
        <fullName evidence="7">Fibropellin-3-like</fullName>
    </submittedName>
</protein>
<dbReference type="Gene3D" id="2.10.25.10">
    <property type="entry name" value="Laminin"/>
    <property type="match status" value="4"/>
</dbReference>
<feature type="disulfide bond" evidence="4">
    <location>
        <begin position="155"/>
        <end position="164"/>
    </location>
</feature>
<feature type="disulfide bond" evidence="4">
    <location>
        <begin position="115"/>
        <end position="124"/>
    </location>
</feature>
<dbReference type="PRINTS" id="PR00010">
    <property type="entry name" value="EGFBLOOD"/>
</dbReference>
<dbReference type="GeneID" id="102809839"/>
<keyword evidence="2" id="KW-0677">Repeat</keyword>
<dbReference type="PANTHER" id="PTHR24049">
    <property type="entry name" value="CRUMBS FAMILY MEMBER"/>
    <property type="match status" value="1"/>
</dbReference>
<dbReference type="CDD" id="cd00054">
    <property type="entry name" value="EGF_CA"/>
    <property type="match status" value="4"/>
</dbReference>
<evidence type="ECO:0000256" key="4">
    <source>
        <dbReference type="PROSITE-ProRule" id="PRU00076"/>
    </source>
</evidence>